<dbReference type="PROSITE" id="PS50089">
    <property type="entry name" value="ZF_RING_2"/>
    <property type="match status" value="1"/>
</dbReference>
<dbReference type="PROSITE" id="PS50800">
    <property type="entry name" value="SAP"/>
    <property type="match status" value="1"/>
</dbReference>
<evidence type="ECO:0000256" key="1">
    <source>
        <dbReference type="ARBA" id="ARBA00000900"/>
    </source>
</evidence>
<dbReference type="GO" id="GO:0006513">
    <property type="term" value="P:protein monoubiquitination"/>
    <property type="evidence" value="ECO:0007669"/>
    <property type="project" value="InterPro"/>
</dbReference>
<dbReference type="EC" id="2.3.2.27" evidence="5 17"/>
<keyword evidence="9 17" id="KW-0227">DNA damage</keyword>
<dbReference type="GO" id="GO:0003697">
    <property type="term" value="F:single-stranded DNA binding"/>
    <property type="evidence" value="ECO:0007669"/>
    <property type="project" value="UniProtKB-UniRule"/>
</dbReference>
<dbReference type="Pfam" id="PF13923">
    <property type="entry name" value="zf-C3HC4_2"/>
    <property type="match status" value="1"/>
</dbReference>
<dbReference type="GO" id="GO:0005634">
    <property type="term" value="C:nucleus"/>
    <property type="evidence" value="ECO:0007669"/>
    <property type="project" value="UniProtKB-SubCell"/>
</dbReference>
<evidence type="ECO:0000256" key="7">
    <source>
        <dbReference type="ARBA" id="ARBA00022679"/>
    </source>
</evidence>
<evidence type="ECO:0000313" key="22">
    <source>
        <dbReference type="Proteomes" id="UP000037136"/>
    </source>
</evidence>
<dbReference type="GO" id="GO:0006301">
    <property type="term" value="P:DNA damage tolerance"/>
    <property type="evidence" value="ECO:0007669"/>
    <property type="project" value="InterPro"/>
</dbReference>
<keyword evidence="12 17" id="KW-0862">Zinc</keyword>
<dbReference type="InterPro" id="IPR017907">
    <property type="entry name" value="Znf_RING_CS"/>
</dbReference>
<evidence type="ECO:0000256" key="15">
    <source>
        <dbReference type="ARBA" id="ARBA00023242"/>
    </source>
</evidence>
<dbReference type="InterPro" id="IPR004580">
    <property type="entry name" value="Rad18_fungi"/>
</dbReference>
<dbReference type="InterPro" id="IPR003034">
    <property type="entry name" value="SAP_dom"/>
</dbReference>
<feature type="region of interest" description="Disordered" evidence="18">
    <location>
        <begin position="351"/>
        <end position="414"/>
    </location>
</feature>
<dbReference type="GO" id="GO:0006281">
    <property type="term" value="P:DNA repair"/>
    <property type="evidence" value="ECO:0007669"/>
    <property type="project" value="UniProtKB-KW"/>
</dbReference>
<comment type="subunit">
    <text evidence="17">Interacts with E2 UBC2, forming a complex with ubiquitin ligase activity.</text>
</comment>
<evidence type="ECO:0000256" key="9">
    <source>
        <dbReference type="ARBA" id="ARBA00022763"/>
    </source>
</evidence>
<keyword evidence="7 17" id="KW-0808">Transferase</keyword>
<reference evidence="21 22" key="2">
    <citation type="journal article" date="2017" name="Sci. Rep.">
        <title>Ant-infecting Ophiocordyceps genomes reveal a high diversity of potential behavioral manipulation genes and a possible major role for enterotoxins.</title>
        <authorList>
            <person name="de Bekker C."/>
            <person name="Ohm R.A."/>
            <person name="Evans H.C."/>
            <person name="Brachmann A."/>
            <person name="Hughes D.P."/>
        </authorList>
    </citation>
    <scope>NUCLEOTIDE SEQUENCE [LARGE SCALE GENOMIC DNA]</scope>
    <source>
        <strain evidence="21 22">SC16a</strain>
    </source>
</reference>
<keyword evidence="15 17" id="KW-0539">Nucleus</keyword>
<proteinExistence type="inferred from homology"/>
<comment type="pathway">
    <text evidence="3 17">Protein modification; protein ubiquitination.</text>
</comment>
<reference evidence="21 22" key="1">
    <citation type="journal article" date="2015" name="BMC Genomics">
        <title>Gene expression during zombie ant biting behavior reflects the complexity underlying fungal parasitic behavioral manipulation.</title>
        <authorList>
            <person name="de Bekker C."/>
            <person name="Ohm R.A."/>
            <person name="Loreto R.G."/>
            <person name="Sebastian A."/>
            <person name="Albert I."/>
            <person name="Merrow M."/>
            <person name="Brachmann A."/>
            <person name="Hughes D.P."/>
        </authorList>
    </citation>
    <scope>NUCLEOTIDE SEQUENCE [LARGE SCALE GENOMIC DNA]</scope>
    <source>
        <strain evidence="21 22">SC16a</strain>
    </source>
</reference>
<evidence type="ECO:0000259" key="19">
    <source>
        <dbReference type="PROSITE" id="PS50089"/>
    </source>
</evidence>
<evidence type="ECO:0000256" key="18">
    <source>
        <dbReference type="SAM" id="MobiDB-lite"/>
    </source>
</evidence>
<name>A0A2A9PD32_OPHUN</name>
<accession>A0A2A9PD32</accession>
<dbReference type="OrthoDB" id="9049620at2759"/>
<evidence type="ECO:0000256" key="8">
    <source>
        <dbReference type="ARBA" id="ARBA00022723"/>
    </source>
</evidence>
<comment type="catalytic activity">
    <reaction evidence="1 17">
        <text>S-ubiquitinyl-[E2 ubiquitin-conjugating enzyme]-L-cysteine + [acceptor protein]-L-lysine = [E2 ubiquitin-conjugating enzyme]-L-cysteine + N(6)-ubiquitinyl-[acceptor protein]-L-lysine.</text>
        <dbReference type="EC" id="2.3.2.27"/>
    </reaction>
</comment>
<feature type="region of interest" description="Disordered" evidence="18">
    <location>
        <begin position="102"/>
        <end position="171"/>
    </location>
</feature>
<evidence type="ECO:0000259" key="20">
    <source>
        <dbReference type="PROSITE" id="PS50800"/>
    </source>
</evidence>
<evidence type="ECO:0000256" key="12">
    <source>
        <dbReference type="ARBA" id="ARBA00022833"/>
    </source>
</evidence>
<organism evidence="21 22">
    <name type="scientific">Ophiocordyceps unilateralis</name>
    <name type="common">Zombie-ant fungus</name>
    <name type="synonym">Torrubia unilateralis</name>
    <dbReference type="NCBI Taxonomy" id="268505"/>
    <lineage>
        <taxon>Eukaryota</taxon>
        <taxon>Fungi</taxon>
        <taxon>Dikarya</taxon>
        <taxon>Ascomycota</taxon>
        <taxon>Pezizomycotina</taxon>
        <taxon>Sordariomycetes</taxon>
        <taxon>Hypocreomycetidae</taxon>
        <taxon>Hypocreales</taxon>
        <taxon>Ophiocordycipitaceae</taxon>
        <taxon>Ophiocordyceps</taxon>
    </lineage>
</organism>
<protein>
    <recommendedName>
        <fullName evidence="6 17">Postreplication repair E3 ubiquitin-protein ligase RAD18</fullName>
        <ecNumber evidence="5 17">2.3.2.27</ecNumber>
    </recommendedName>
    <alternativeName>
        <fullName evidence="17">RING-type E3 ubiquitin transferase RAD18</fullName>
    </alternativeName>
</protein>
<comment type="subcellular location">
    <subcellularLocation>
        <location evidence="2 17">Nucleus</location>
    </subcellularLocation>
</comment>
<comment type="function">
    <text evidence="17">E3 RING-finger protein, member of the UBC2/RAD6 epistasis group. Associates to the E2 ubiquitin conjugating enzyme UBC2/RAD6 to form the UBC2-RAD18 ubiquitin ligase complex involved in postreplicative repair (PRR) of damaged DNA.</text>
</comment>
<evidence type="ECO:0000256" key="17">
    <source>
        <dbReference type="RuleBase" id="RU368093"/>
    </source>
</evidence>
<feature type="compositionally biased region" description="Polar residues" evidence="18">
    <location>
        <begin position="205"/>
        <end position="230"/>
    </location>
</feature>
<dbReference type="InterPro" id="IPR001841">
    <property type="entry name" value="Znf_RING"/>
</dbReference>
<sequence>MPIDDVTDPSDWLSTPLSGLAAVEAALRCQVCKDFFQTPMITSCSHTFCSLCIRRALVNDGKCPLCRSPDQELKLRRNWTVEEAVNCFSRTRPDALALARRKRKAKVEEPSESQPKRLRTSARLTKTRAAVATSASPVESHQDVVIASDDDDDDEYHPDDEKSLLSPATRSQANMVAADGLVPCPSCQKCMKEWQVFQHLESCPGPSTQGESRSNDGISSALGQAQQQRSVKQLERLPALNYSILKENALRKKMTEIGIPSHGPRPLLERRHKEWLTLWNANCDATNPKKRSHLLNDLDVWERTQGSRAPVPGRIVSAAAVKDKDFDTVAWAAKHDSSFKNLIANARRSKLEATTREKANGSVSSTDQQANASLGAPSSSSLSPADAHDAATVPDAAALGSQAPSCPGLDSRPT</sequence>
<dbReference type="SMART" id="SM00513">
    <property type="entry name" value="SAP"/>
    <property type="match status" value="1"/>
</dbReference>
<evidence type="ECO:0000256" key="5">
    <source>
        <dbReference type="ARBA" id="ARBA00012483"/>
    </source>
</evidence>
<dbReference type="EMBL" id="LAZP02000225">
    <property type="protein sequence ID" value="PFH59114.1"/>
    <property type="molecule type" value="Genomic_DNA"/>
</dbReference>
<comment type="caution">
    <text evidence="21">The sequence shown here is derived from an EMBL/GenBank/DDBJ whole genome shotgun (WGS) entry which is preliminary data.</text>
</comment>
<dbReference type="SMART" id="SM00184">
    <property type="entry name" value="RING"/>
    <property type="match status" value="1"/>
</dbReference>
<evidence type="ECO:0000256" key="11">
    <source>
        <dbReference type="ARBA" id="ARBA00022786"/>
    </source>
</evidence>
<dbReference type="SUPFAM" id="SSF57850">
    <property type="entry name" value="RING/U-box"/>
    <property type="match status" value="1"/>
</dbReference>
<dbReference type="GO" id="GO:0061630">
    <property type="term" value="F:ubiquitin protein ligase activity"/>
    <property type="evidence" value="ECO:0007669"/>
    <property type="project" value="UniProtKB-UniRule"/>
</dbReference>
<evidence type="ECO:0000256" key="14">
    <source>
        <dbReference type="ARBA" id="ARBA00023204"/>
    </source>
</evidence>
<dbReference type="InterPro" id="IPR039577">
    <property type="entry name" value="Rad18"/>
</dbReference>
<comment type="similarity">
    <text evidence="4 17">Belongs to the RAD18 family.</text>
</comment>
<feature type="compositionally biased region" description="Acidic residues" evidence="18">
    <location>
        <begin position="148"/>
        <end position="158"/>
    </location>
</feature>
<evidence type="ECO:0000256" key="3">
    <source>
        <dbReference type="ARBA" id="ARBA00004906"/>
    </source>
</evidence>
<feature type="domain" description="RING-type" evidence="19">
    <location>
        <begin position="29"/>
        <end position="67"/>
    </location>
</feature>
<dbReference type="PROSITE" id="PS00518">
    <property type="entry name" value="ZF_RING_1"/>
    <property type="match status" value="1"/>
</dbReference>
<keyword evidence="13 17" id="KW-0238">DNA-binding</keyword>
<evidence type="ECO:0000256" key="4">
    <source>
        <dbReference type="ARBA" id="ARBA00009506"/>
    </source>
</evidence>
<feature type="compositionally biased region" description="Low complexity" evidence="18">
    <location>
        <begin position="372"/>
        <end position="398"/>
    </location>
</feature>
<evidence type="ECO:0000256" key="16">
    <source>
        <dbReference type="PROSITE-ProRule" id="PRU00175"/>
    </source>
</evidence>
<keyword evidence="8 17" id="KW-0479">Metal-binding</keyword>
<keyword evidence="11 17" id="KW-0833">Ubl conjugation pathway</keyword>
<dbReference type="PANTHER" id="PTHR14134">
    <property type="entry name" value="E3 UBIQUITIN-PROTEIN LIGASE RAD18"/>
    <property type="match status" value="1"/>
</dbReference>
<feature type="region of interest" description="Disordered" evidence="18">
    <location>
        <begin position="204"/>
        <end position="230"/>
    </location>
</feature>
<evidence type="ECO:0000256" key="6">
    <source>
        <dbReference type="ARBA" id="ARBA00015551"/>
    </source>
</evidence>
<feature type="compositionally biased region" description="Polar residues" evidence="18">
    <location>
        <begin position="361"/>
        <end position="371"/>
    </location>
</feature>
<dbReference type="NCBIfam" id="TIGR00599">
    <property type="entry name" value="rad18"/>
    <property type="match status" value="1"/>
</dbReference>
<keyword evidence="14 17" id="KW-0234">DNA repair</keyword>
<keyword evidence="10 16" id="KW-0863">Zinc-finger</keyword>
<dbReference type="InterPro" id="IPR013083">
    <property type="entry name" value="Znf_RING/FYVE/PHD"/>
</dbReference>
<dbReference type="GO" id="GO:0097505">
    <property type="term" value="C:Rad6-Rad18 complex"/>
    <property type="evidence" value="ECO:0007669"/>
    <property type="project" value="TreeGrafter"/>
</dbReference>
<dbReference type="AlphaFoldDB" id="A0A2A9PD32"/>
<evidence type="ECO:0000256" key="13">
    <source>
        <dbReference type="ARBA" id="ARBA00023125"/>
    </source>
</evidence>
<dbReference type="UniPathway" id="UPA00143"/>
<dbReference type="Proteomes" id="UP000037136">
    <property type="component" value="Unassembled WGS sequence"/>
</dbReference>
<dbReference type="STRING" id="268505.A0A2A9PD32"/>
<evidence type="ECO:0000256" key="10">
    <source>
        <dbReference type="ARBA" id="ARBA00022771"/>
    </source>
</evidence>
<feature type="domain" description="SAP" evidence="20">
    <location>
        <begin position="242"/>
        <end position="276"/>
    </location>
</feature>
<dbReference type="PANTHER" id="PTHR14134:SF2">
    <property type="entry name" value="E3 UBIQUITIN-PROTEIN LIGASE RAD18"/>
    <property type="match status" value="1"/>
</dbReference>
<keyword evidence="22" id="KW-1185">Reference proteome</keyword>
<dbReference type="Gene3D" id="3.30.40.10">
    <property type="entry name" value="Zinc/RING finger domain, C3HC4 (zinc finger)"/>
    <property type="match status" value="1"/>
</dbReference>
<evidence type="ECO:0000313" key="21">
    <source>
        <dbReference type="EMBL" id="PFH59114.1"/>
    </source>
</evidence>
<gene>
    <name evidence="21" type="ORF">XA68_12780</name>
</gene>
<dbReference type="GO" id="GO:0008270">
    <property type="term" value="F:zinc ion binding"/>
    <property type="evidence" value="ECO:0007669"/>
    <property type="project" value="UniProtKB-KW"/>
</dbReference>
<dbReference type="FunFam" id="3.30.40.10:FF:000172">
    <property type="entry name" value="E3 ubiquitin-protein ligase RAD18"/>
    <property type="match status" value="1"/>
</dbReference>
<evidence type="ECO:0000256" key="2">
    <source>
        <dbReference type="ARBA" id="ARBA00004123"/>
    </source>
</evidence>